<keyword evidence="2" id="KW-0645">Protease</keyword>
<feature type="signal peptide" evidence="5">
    <location>
        <begin position="1"/>
        <end position="26"/>
    </location>
</feature>
<dbReference type="PaxDb" id="1198114-AciX9_1041"/>
<evidence type="ECO:0000313" key="6">
    <source>
        <dbReference type="EMBL" id="ADW68104.1"/>
    </source>
</evidence>
<dbReference type="Proteomes" id="UP000000343">
    <property type="component" value="Chromosome"/>
</dbReference>
<evidence type="ECO:0000256" key="1">
    <source>
        <dbReference type="ARBA" id="ARBA00006534"/>
    </source>
</evidence>
<dbReference type="RefSeq" id="WP_013579427.1">
    <property type="nucleotide sequence ID" value="NC_015064.1"/>
</dbReference>
<keyword evidence="4" id="KW-0720">Serine protease</keyword>
<name>E8X2X0_GRATM</name>
<dbReference type="OrthoDB" id="9799980at2"/>
<dbReference type="InterPro" id="IPR029062">
    <property type="entry name" value="Class_I_gatase-like"/>
</dbReference>
<dbReference type="EMBL" id="CP002480">
    <property type="protein sequence ID" value="ADW68104.1"/>
    <property type="molecule type" value="Genomic_DNA"/>
</dbReference>
<dbReference type="STRING" id="1198114.AciX9_1041"/>
<dbReference type="GO" id="GO:0006508">
    <property type="term" value="P:proteolysis"/>
    <property type="evidence" value="ECO:0007669"/>
    <property type="project" value="UniProtKB-KW"/>
</dbReference>
<reference evidence="7" key="1">
    <citation type="submission" date="2011-01" db="EMBL/GenBank/DDBJ databases">
        <title>Complete sequence of chromosome of Acidobacterium sp. MP5ACTX9.</title>
        <authorList>
            <consortium name="US DOE Joint Genome Institute"/>
            <person name="Lucas S."/>
            <person name="Copeland A."/>
            <person name="Lapidus A."/>
            <person name="Cheng J.-F."/>
            <person name="Goodwin L."/>
            <person name="Pitluck S."/>
            <person name="Teshima H."/>
            <person name="Detter J.C."/>
            <person name="Han C."/>
            <person name="Tapia R."/>
            <person name="Land M."/>
            <person name="Hauser L."/>
            <person name="Kyrpides N."/>
            <person name="Ivanova N."/>
            <person name="Ovchinnikova G."/>
            <person name="Pagani I."/>
            <person name="Rawat S.R."/>
            <person name="Mannisto M."/>
            <person name="Haggblom M.M."/>
            <person name="Woyke T."/>
        </authorList>
    </citation>
    <scope>NUCLEOTIDE SEQUENCE [LARGE SCALE GENOMIC DNA]</scope>
    <source>
        <strain evidence="7">MP5ACTX9</strain>
    </source>
</reference>
<evidence type="ECO:0000256" key="3">
    <source>
        <dbReference type="ARBA" id="ARBA00022801"/>
    </source>
</evidence>
<dbReference type="Gene3D" id="3.40.50.880">
    <property type="match status" value="1"/>
</dbReference>
<keyword evidence="3" id="KW-0378">Hydrolase</keyword>
<dbReference type="KEGG" id="acm:AciX9_1041"/>
<accession>E8X2X0</accession>
<dbReference type="PANTHER" id="PTHR36175:SF1">
    <property type="entry name" value="CYANOPHYCINASE"/>
    <property type="match status" value="1"/>
</dbReference>
<dbReference type="MEROPS" id="S51.003"/>
<dbReference type="HOGENOM" id="CLU_053928_0_1_0"/>
<comment type="similarity">
    <text evidence="1">Belongs to the peptidase S51 family.</text>
</comment>
<keyword evidence="5" id="KW-0732">Signal</keyword>
<dbReference type="GO" id="GO:0008236">
    <property type="term" value="F:serine-type peptidase activity"/>
    <property type="evidence" value="ECO:0007669"/>
    <property type="project" value="UniProtKB-KW"/>
</dbReference>
<organism evidence="7">
    <name type="scientific">Granulicella tundricola (strain ATCC BAA-1859 / DSM 23138 / MP5ACTX9)</name>
    <dbReference type="NCBI Taxonomy" id="1198114"/>
    <lineage>
        <taxon>Bacteria</taxon>
        <taxon>Pseudomonadati</taxon>
        <taxon>Acidobacteriota</taxon>
        <taxon>Terriglobia</taxon>
        <taxon>Terriglobales</taxon>
        <taxon>Acidobacteriaceae</taxon>
        <taxon>Granulicella</taxon>
    </lineage>
</organism>
<sequence length="289" mass="30526">MSFGWMSGMVRLSFVCSGLMASAALGQVPSHGPAKGSLLVTGGATEARDYQRLVEMAGGAKAKIVVIPNASVTKPTEQAVLQEEYCGAKSPFAAFPGAPCTVLYTNDKAVANTAAFVAPLKTATGVWFVGGRHWRIADAYLDTLTLKEFFGVLERGGVVGGGSAGATIQGSYMVRGSAVPDDNTIMMAPGHEIGFGFMTNVTFDQHVDVRHRENDMAVVIKAHPDLLCFGLDQATSITVHGDTVTVNGPKRVAVWDGKDHDGKGYYHLRTGDKLNTVTRVATVVAHPGE</sequence>
<evidence type="ECO:0000256" key="4">
    <source>
        <dbReference type="ARBA" id="ARBA00022825"/>
    </source>
</evidence>
<evidence type="ECO:0000256" key="5">
    <source>
        <dbReference type="SAM" id="SignalP"/>
    </source>
</evidence>
<gene>
    <name evidence="6" type="ordered locus">AciX9_1041</name>
</gene>
<protein>
    <submittedName>
        <fullName evidence="6">Cyanophycinase</fullName>
    </submittedName>
</protein>
<feature type="chain" id="PRO_5003230610" evidence="5">
    <location>
        <begin position="27"/>
        <end position="289"/>
    </location>
</feature>
<keyword evidence="7" id="KW-1185">Reference proteome</keyword>
<dbReference type="SUPFAM" id="SSF52317">
    <property type="entry name" value="Class I glutamine amidotransferase-like"/>
    <property type="match status" value="1"/>
</dbReference>
<dbReference type="AlphaFoldDB" id="E8X2X0"/>
<dbReference type="Pfam" id="PF03575">
    <property type="entry name" value="Peptidase_S51"/>
    <property type="match status" value="1"/>
</dbReference>
<dbReference type="PANTHER" id="PTHR36175">
    <property type="entry name" value="CYANOPHYCINASE"/>
    <property type="match status" value="1"/>
</dbReference>
<evidence type="ECO:0000313" key="7">
    <source>
        <dbReference type="Proteomes" id="UP000000343"/>
    </source>
</evidence>
<dbReference type="InterPro" id="IPR005320">
    <property type="entry name" value="Peptidase_S51"/>
</dbReference>
<dbReference type="eggNOG" id="COG4242">
    <property type="taxonomic scope" value="Bacteria"/>
</dbReference>
<proteinExistence type="inferred from homology"/>
<evidence type="ECO:0000256" key="2">
    <source>
        <dbReference type="ARBA" id="ARBA00022670"/>
    </source>
</evidence>